<keyword evidence="1" id="KW-0472">Membrane</keyword>
<dbReference type="AlphaFoldDB" id="A0A7W3JAR8"/>
<feature type="transmembrane region" description="Helical" evidence="1">
    <location>
        <begin position="333"/>
        <end position="353"/>
    </location>
</feature>
<feature type="transmembrane region" description="Helical" evidence="1">
    <location>
        <begin position="396"/>
        <end position="413"/>
    </location>
</feature>
<gene>
    <name evidence="2" type="ORF">FHX71_003328</name>
</gene>
<evidence type="ECO:0000313" key="2">
    <source>
        <dbReference type="EMBL" id="MBA8809386.1"/>
    </source>
</evidence>
<dbReference type="Proteomes" id="UP000540568">
    <property type="component" value="Unassembled WGS sequence"/>
</dbReference>
<name>A0A7W3JAR8_9MICO</name>
<dbReference type="EMBL" id="JACGWV010000001">
    <property type="protein sequence ID" value="MBA8809386.1"/>
    <property type="molecule type" value="Genomic_DNA"/>
</dbReference>
<feature type="transmembrane region" description="Helical" evidence="1">
    <location>
        <begin position="249"/>
        <end position="274"/>
    </location>
</feature>
<evidence type="ECO:0008006" key="4">
    <source>
        <dbReference type="Google" id="ProtNLM"/>
    </source>
</evidence>
<keyword evidence="1" id="KW-1133">Transmembrane helix</keyword>
<keyword evidence="3" id="KW-1185">Reference proteome</keyword>
<feature type="transmembrane region" description="Helical" evidence="1">
    <location>
        <begin position="53"/>
        <end position="73"/>
    </location>
</feature>
<comment type="caution">
    <text evidence="2">The sequence shown here is derived from an EMBL/GenBank/DDBJ whole genome shotgun (WGS) entry which is preliminary data.</text>
</comment>
<keyword evidence="1" id="KW-0812">Transmembrane</keyword>
<evidence type="ECO:0000313" key="3">
    <source>
        <dbReference type="Proteomes" id="UP000540568"/>
    </source>
</evidence>
<feature type="transmembrane region" description="Helical" evidence="1">
    <location>
        <begin position="419"/>
        <end position="438"/>
    </location>
</feature>
<sequence length="447" mass="46085">MNDAAEPPDAAARLAALERENAELRERLAGTTGAGPATAAPTQEHHRARSATAVVLILLGALLAPVGVVAAWAERTLTDTDRYVATVAPLAQDPVVQQAVAGRLTTAVMDKIDVGAILTDVQQGLDARGVAPRAARAITALEGPLTSGVESFVRNAADRVVESDQFESAWDQANRVGHEQLVQVMQGNGGDVAQISQNGALTIQLGGLVDILKQRLVDRGLTIAGNLPSINASFTVMQSSQLVQIQNRYAQIVALGTWLPWIVLVLLAAGVVVAVHHTRTLVVAGLALAAAMVVLGIGLAIARGLYLDALNGKVLRLDAAEVVFDQLVSFLRVTLRTVGVLGLVVALAAYLGGSSASARGLRSGIGTGMGRVRDWAEGRGVSTGPVGLWLARYRNVARIAVIALAALVLLLAGSPTPALVVGIAAGAVVLILLIELVARPGAAGPAP</sequence>
<feature type="transmembrane region" description="Helical" evidence="1">
    <location>
        <begin position="281"/>
        <end position="306"/>
    </location>
</feature>
<dbReference type="RefSeq" id="WP_182618185.1">
    <property type="nucleotide sequence ID" value="NZ_BAAATF010000011.1"/>
</dbReference>
<organism evidence="2 3">
    <name type="scientific">Promicromonospora sukumoe</name>
    <dbReference type="NCBI Taxonomy" id="88382"/>
    <lineage>
        <taxon>Bacteria</taxon>
        <taxon>Bacillati</taxon>
        <taxon>Actinomycetota</taxon>
        <taxon>Actinomycetes</taxon>
        <taxon>Micrococcales</taxon>
        <taxon>Promicromonosporaceae</taxon>
        <taxon>Promicromonospora</taxon>
    </lineage>
</organism>
<reference evidence="2 3" key="1">
    <citation type="submission" date="2020-07" db="EMBL/GenBank/DDBJ databases">
        <title>Sequencing the genomes of 1000 actinobacteria strains.</title>
        <authorList>
            <person name="Klenk H.-P."/>
        </authorList>
    </citation>
    <scope>NUCLEOTIDE SEQUENCE [LARGE SCALE GENOMIC DNA]</scope>
    <source>
        <strain evidence="2 3">DSM 44121</strain>
    </source>
</reference>
<protein>
    <recommendedName>
        <fullName evidence="4">Integral membrane protein</fullName>
    </recommendedName>
</protein>
<accession>A0A7W3JAR8</accession>
<proteinExistence type="predicted"/>
<evidence type="ECO:0000256" key="1">
    <source>
        <dbReference type="SAM" id="Phobius"/>
    </source>
</evidence>